<organism evidence="4 5">
    <name type="scientific">Citrobacter cronae</name>
    <dbReference type="NCBI Taxonomy" id="1748967"/>
    <lineage>
        <taxon>Bacteria</taxon>
        <taxon>Pseudomonadati</taxon>
        <taxon>Pseudomonadota</taxon>
        <taxon>Gammaproteobacteria</taxon>
        <taxon>Enterobacterales</taxon>
        <taxon>Enterobacteriaceae</taxon>
        <taxon>Citrobacter</taxon>
        <taxon>Citrobacter freundii complex</taxon>
    </lineage>
</organism>
<sequence>MSTKFKTIITTAGAEKLAAATVPGGKKVNITVMAVGDGGGTLPEPNAGQTKLINEVWRHALNKISQDSRNSNYIVAELVIPPEVGGFWMRELGLYDDEGALIAVANMAESYKPELAEGSGRAQTCRMVIIVSSIASVELSIDSTMVMATQDYVDDKLAEHEKSRNHPDATLKEKGFVQLSSATDSTSEALAATPKAVKAAYDLANGKYTAQDASTAQKGIVQLNSATDSSDETQAATPKAVKIAMDNANARLAKERNGGDIPNKPLFVQNIGLQDTVNKAAGSLQKDQNLNDIPDKAKARSALQLGTAATLDATTSRNDNTLGRVLKVGDRNLGGTVIPASHGFNFNSYEFAAGETLFIEVNAAINFPAGMPEFANTFVYVNVIGIRDSGNDCALLLSRYDTNISYLAWRIHEANTSINWRVLKIPTAAADIAAIPKDPIGTIGINGRMASADTPGWWLVSVDNAETVVDFPKYPNGNRLYSYGFMFVARSGNVWLQQYFSHTGASASRQTWNGDMSEQTPWVIDYNTANKPTASDVGALPITGGGLNGNLGIGTDNALGGNSIVLGDNDTGFKQNGDGILDVYADSVHVFRFLPGSIVSAVPLKVGDSEVATQAWVLQNFVQNIDLTAPAEVGFWDGNGYTRGTDGAAMYNFKMVGGSSNVGNYIIRYTRKCVNNNWYVIN</sequence>
<evidence type="ECO:0000256" key="1">
    <source>
        <dbReference type="ARBA" id="ARBA00004328"/>
    </source>
</evidence>
<keyword evidence="2" id="KW-0945">Host-virus interaction</keyword>
<evidence type="ECO:0000313" key="5">
    <source>
        <dbReference type="Proteomes" id="UP000548504"/>
    </source>
</evidence>
<reference evidence="4 5" key="1">
    <citation type="submission" date="2020-08" db="EMBL/GenBank/DDBJ databases">
        <title>Emergence and comparative genomics analysis of Citrobacter in Fennec fox imported from North Africa to China.</title>
        <authorList>
            <person name="Zheng B."/>
        </authorList>
    </citation>
    <scope>NUCLEOTIDE SEQUENCE [LARGE SCALE GENOMIC DNA]</scope>
    <source>
        <strain evidence="4 5">FF141</strain>
    </source>
</reference>
<dbReference type="Pfam" id="PF03406">
    <property type="entry name" value="Phage_fiber_2"/>
    <property type="match status" value="2"/>
</dbReference>
<dbReference type="AlphaFoldDB" id="A0A7X1BUI6"/>
<dbReference type="PANTHER" id="PTHR35191:SF1">
    <property type="entry name" value="PROPHAGE SIDE TAIL FIBER PROTEIN HOMOLOG STFQ-RELATED"/>
    <property type="match status" value="1"/>
</dbReference>
<dbReference type="InterPro" id="IPR022225">
    <property type="entry name" value="Phage_tail_fibre_N"/>
</dbReference>
<dbReference type="GO" id="GO:0046718">
    <property type="term" value="P:symbiont entry into host cell"/>
    <property type="evidence" value="ECO:0007669"/>
    <property type="project" value="InterPro"/>
</dbReference>
<comment type="caution">
    <text evidence="4">The sequence shown here is derived from an EMBL/GenBank/DDBJ whole genome shotgun (WGS) entry which is preliminary data.</text>
</comment>
<gene>
    <name evidence="4" type="ORF">H7I73_25085</name>
</gene>
<dbReference type="GO" id="GO:0019062">
    <property type="term" value="P:virion attachment to host cell"/>
    <property type="evidence" value="ECO:0007669"/>
    <property type="project" value="InterPro"/>
</dbReference>
<dbReference type="Proteomes" id="UP000548504">
    <property type="component" value="Unassembled WGS sequence"/>
</dbReference>
<dbReference type="EMBL" id="JACLAG010000012">
    <property type="protein sequence ID" value="MBC2622912.1"/>
    <property type="molecule type" value="Genomic_DNA"/>
</dbReference>
<name>A0A7X1BUI6_9ENTR</name>
<comment type="subcellular location">
    <subcellularLocation>
        <location evidence="1">Virion</location>
    </subcellularLocation>
</comment>
<evidence type="ECO:0000313" key="4">
    <source>
        <dbReference type="EMBL" id="MBC2622912.1"/>
    </source>
</evidence>
<accession>A0A7X1BUI6</accession>
<dbReference type="Pfam" id="PF12571">
    <property type="entry name" value="Phage_tail_fib"/>
    <property type="match status" value="1"/>
</dbReference>
<dbReference type="InterPro" id="IPR051934">
    <property type="entry name" value="Phage_Tail_Fiber_Structural"/>
</dbReference>
<evidence type="ECO:0000259" key="3">
    <source>
        <dbReference type="Pfam" id="PF12571"/>
    </source>
</evidence>
<protein>
    <submittedName>
        <fullName evidence="4">Phage tail protein</fullName>
    </submittedName>
</protein>
<dbReference type="RefSeq" id="WP_185656674.1">
    <property type="nucleotide sequence ID" value="NZ_JACLAG010000012.1"/>
</dbReference>
<dbReference type="PANTHER" id="PTHR35191">
    <property type="entry name" value="PROPHAGE SIDE TAIL FIBER PROTEIN HOMOLOG STFQ-RELATED"/>
    <property type="match status" value="1"/>
</dbReference>
<proteinExistence type="predicted"/>
<feature type="domain" description="Phage tail fibre protein N-terminal" evidence="3">
    <location>
        <begin position="1"/>
        <end position="151"/>
    </location>
</feature>
<evidence type="ECO:0000256" key="2">
    <source>
        <dbReference type="ARBA" id="ARBA00022581"/>
    </source>
</evidence>
<dbReference type="InterPro" id="IPR005068">
    <property type="entry name" value="Phage_lambda_Stf-r2"/>
</dbReference>